<dbReference type="Gene3D" id="3.40.50.720">
    <property type="entry name" value="NAD(P)-binding Rossmann-like Domain"/>
    <property type="match status" value="1"/>
</dbReference>
<evidence type="ECO:0000313" key="2">
    <source>
        <dbReference type="EMBL" id="ABC81481.1"/>
    </source>
</evidence>
<dbReference type="InterPro" id="IPR001509">
    <property type="entry name" value="Epimerase_deHydtase"/>
</dbReference>
<dbReference type="InterPro" id="IPR036291">
    <property type="entry name" value="NAD(P)-bd_dom_sf"/>
</dbReference>
<dbReference type="GO" id="GO:0004029">
    <property type="term" value="F:aldehyde dehydrogenase (NAD+) activity"/>
    <property type="evidence" value="ECO:0007669"/>
    <property type="project" value="TreeGrafter"/>
</dbReference>
<dbReference type="Proteomes" id="UP000001935">
    <property type="component" value="Chromosome"/>
</dbReference>
<organism evidence="2 3">
    <name type="scientific">Anaeromyxobacter dehalogenans (strain 2CP-C)</name>
    <dbReference type="NCBI Taxonomy" id="290397"/>
    <lineage>
        <taxon>Bacteria</taxon>
        <taxon>Pseudomonadati</taxon>
        <taxon>Myxococcota</taxon>
        <taxon>Myxococcia</taxon>
        <taxon>Myxococcales</taxon>
        <taxon>Cystobacterineae</taxon>
        <taxon>Anaeromyxobacteraceae</taxon>
        <taxon>Anaeromyxobacter</taxon>
    </lineage>
</organism>
<reference evidence="2 3" key="1">
    <citation type="submission" date="2006-01" db="EMBL/GenBank/DDBJ databases">
        <title>Complete sequence of Anaeromyxobacter dehalogenans 2CP-C.</title>
        <authorList>
            <consortium name="US DOE Joint Genome Institute"/>
            <person name="Copeland A."/>
            <person name="Lucas S."/>
            <person name="Lapidus A."/>
            <person name="Barry K."/>
            <person name="Detter J.C."/>
            <person name="Glavina T."/>
            <person name="Hammon N."/>
            <person name="Israni S."/>
            <person name="Pitluck S."/>
            <person name="Brettin T."/>
            <person name="Bruce D."/>
            <person name="Han C."/>
            <person name="Tapia R."/>
            <person name="Gilna P."/>
            <person name="Kiss H."/>
            <person name="Schmutz J."/>
            <person name="Larimer F."/>
            <person name="Land M."/>
            <person name="Kyrpides N."/>
            <person name="Anderson I."/>
            <person name="Sanford R.A."/>
            <person name="Ritalahti K.M."/>
            <person name="Thomas H.S."/>
            <person name="Kirby J.R."/>
            <person name="Zhulin I.B."/>
            <person name="Loeffler F.E."/>
            <person name="Richardson P."/>
        </authorList>
    </citation>
    <scope>NUCLEOTIDE SEQUENCE [LARGE SCALE GENOMIC DNA]</scope>
    <source>
        <strain evidence="2 3">2CP-C</strain>
    </source>
</reference>
<proteinExistence type="predicted"/>
<evidence type="ECO:0000259" key="1">
    <source>
        <dbReference type="Pfam" id="PF01370"/>
    </source>
</evidence>
<dbReference type="GO" id="GO:0005737">
    <property type="term" value="C:cytoplasm"/>
    <property type="evidence" value="ECO:0007669"/>
    <property type="project" value="TreeGrafter"/>
</dbReference>
<gene>
    <name evidence="2" type="ordered locus">Adeh_1708</name>
</gene>
<dbReference type="InterPro" id="IPR051783">
    <property type="entry name" value="NAD(P)-dependent_oxidoreduct"/>
</dbReference>
<dbReference type="HOGENOM" id="CLU_791415_0_0_7"/>
<dbReference type="EMBL" id="CP000251">
    <property type="protein sequence ID" value="ABC81481.1"/>
    <property type="molecule type" value="Genomic_DNA"/>
</dbReference>
<dbReference type="PANTHER" id="PTHR48079:SF6">
    <property type="entry name" value="NAD(P)-BINDING DOMAIN-CONTAINING PROTEIN-RELATED"/>
    <property type="match status" value="1"/>
</dbReference>
<dbReference type="STRING" id="290397.Adeh_1708"/>
<dbReference type="AlphaFoldDB" id="Q2IIK0"/>
<dbReference type="KEGG" id="ade:Adeh_1708"/>
<name>Q2IIK0_ANADE</name>
<dbReference type="eggNOG" id="COG0451">
    <property type="taxonomic scope" value="Bacteria"/>
</dbReference>
<feature type="domain" description="NAD-dependent epimerase/dehydratase" evidence="1">
    <location>
        <begin position="64"/>
        <end position="231"/>
    </location>
</feature>
<dbReference type="Pfam" id="PF01370">
    <property type="entry name" value="Epimerase"/>
    <property type="match status" value="1"/>
</dbReference>
<sequence>MAPGAARSAPGACYTREMAGVALITGSGGAVADAVAAELARAGWSPRPVALSAEGFRGAGEAPARAVVHLGVRTPRDLPEPARIAVEAGAARAAAELAHRAGAARLVHVSTAGVYGRPRNLPCREGELKAPRTAHERVRWAAEQASWAAFRKGAPLTVLRPTVLYGPSLRGGPLRVLALVALFNQRRRRVPIIRRGPVAHLLHLDDLARSVVHVLEHPDAGAVRGRAFNVADEAPLPLAEHLAAALTALGYEPGRVLPTAPRLTSALLWLVRHVPDRALLARVNGRLARGWGRLSSRTGVAAALVPRIEREALHWMSADHYYDTSRLAALGWRPRHPISTAAMPDTVRALVSEHLLPGSGAGALPAW</sequence>
<dbReference type="PANTHER" id="PTHR48079">
    <property type="entry name" value="PROTEIN YEEZ"/>
    <property type="match status" value="1"/>
</dbReference>
<protein>
    <submittedName>
        <fullName evidence="2">NAD-dependent epimerase/dehydratase</fullName>
    </submittedName>
</protein>
<evidence type="ECO:0000313" key="3">
    <source>
        <dbReference type="Proteomes" id="UP000001935"/>
    </source>
</evidence>
<dbReference type="SUPFAM" id="SSF51735">
    <property type="entry name" value="NAD(P)-binding Rossmann-fold domains"/>
    <property type="match status" value="1"/>
</dbReference>
<accession>Q2IIK0</accession>